<accession>A0A7W9PUL3</accession>
<proteinExistence type="predicted"/>
<dbReference type="SUPFAM" id="SSF56281">
    <property type="entry name" value="Metallo-hydrolase/oxidoreductase"/>
    <property type="match status" value="1"/>
</dbReference>
<dbReference type="GO" id="GO:0016787">
    <property type="term" value="F:hydrolase activity"/>
    <property type="evidence" value="ECO:0007669"/>
    <property type="project" value="UniProtKB-KW"/>
</dbReference>
<name>A0A7W9PUL3_9ACTN</name>
<dbReference type="CDD" id="cd07739">
    <property type="entry name" value="metallo-hydrolase-like_MBL-fold"/>
    <property type="match status" value="1"/>
</dbReference>
<dbReference type="Proteomes" id="UP000585836">
    <property type="component" value="Unassembled WGS sequence"/>
</dbReference>
<dbReference type="InterPro" id="IPR001279">
    <property type="entry name" value="Metallo-B-lactamas"/>
</dbReference>
<dbReference type="Gene3D" id="3.60.15.10">
    <property type="entry name" value="Ribonuclease Z/Hydroxyacylglutathione hydrolase-like"/>
    <property type="match status" value="1"/>
</dbReference>
<keyword evidence="3" id="KW-1185">Reference proteome</keyword>
<sequence>MALEYDVLVTLPPRAVLPDGSSVRPLPAWSPISATLIYGERDAILIDAPHLEEQSRQVAEWVLASGKNLVAMYATHGHGDHWFGFSEVAKHFPDARMIATEGTVALAEFTAGKRMAFWNSQFPGQIVKDIVLPEAIDDHTFLLEGEEVRFVEAGDSDAPDTTFVHVPSVGLVVAGDIVYNGVHPYLAGGEKARPLPERRADWIAAIDKIAAVHPRAVVAGHKNPANDDGPRHLDETRTYLQDTEEVAAVARHAKEFADLMLLRHLDRINPTMLALTAEHLYPGTTVDGRAIEW</sequence>
<dbReference type="InterPro" id="IPR036866">
    <property type="entry name" value="RibonucZ/Hydroxyglut_hydro"/>
</dbReference>
<comment type="caution">
    <text evidence="2">The sequence shown here is derived from an EMBL/GenBank/DDBJ whole genome shotgun (WGS) entry which is preliminary data.</text>
</comment>
<dbReference type="SMART" id="SM00849">
    <property type="entry name" value="Lactamase_B"/>
    <property type="match status" value="1"/>
</dbReference>
<feature type="domain" description="Metallo-beta-lactamase" evidence="1">
    <location>
        <begin position="31"/>
        <end position="221"/>
    </location>
</feature>
<organism evidence="2 3">
    <name type="scientific">Streptomyces echinatus</name>
    <dbReference type="NCBI Taxonomy" id="67293"/>
    <lineage>
        <taxon>Bacteria</taxon>
        <taxon>Bacillati</taxon>
        <taxon>Actinomycetota</taxon>
        <taxon>Actinomycetes</taxon>
        <taxon>Kitasatosporales</taxon>
        <taxon>Streptomycetaceae</taxon>
        <taxon>Streptomyces</taxon>
    </lineage>
</organism>
<evidence type="ECO:0000313" key="2">
    <source>
        <dbReference type="EMBL" id="MBB5928300.1"/>
    </source>
</evidence>
<evidence type="ECO:0000313" key="3">
    <source>
        <dbReference type="Proteomes" id="UP000585836"/>
    </source>
</evidence>
<evidence type="ECO:0000259" key="1">
    <source>
        <dbReference type="SMART" id="SM00849"/>
    </source>
</evidence>
<dbReference type="AlphaFoldDB" id="A0A7W9PUL3"/>
<dbReference type="InterPro" id="IPR050855">
    <property type="entry name" value="NDM-1-like"/>
</dbReference>
<dbReference type="Pfam" id="PF00753">
    <property type="entry name" value="Lactamase_B"/>
    <property type="match status" value="1"/>
</dbReference>
<protein>
    <submittedName>
        <fullName evidence="2">Glyoxylase-like metal-dependent hydrolase (Beta-lactamase superfamily II)</fullName>
    </submittedName>
</protein>
<dbReference type="PANTHER" id="PTHR42951">
    <property type="entry name" value="METALLO-BETA-LACTAMASE DOMAIN-CONTAINING"/>
    <property type="match status" value="1"/>
</dbReference>
<dbReference type="RefSeq" id="WP_221509116.1">
    <property type="nucleotide sequence ID" value="NZ_BAAAWF010000051.1"/>
</dbReference>
<gene>
    <name evidence="2" type="ORF">FHS34_003769</name>
</gene>
<dbReference type="PANTHER" id="PTHR42951:SF14">
    <property type="entry name" value="METALLO-BETA-LACTAMASE SUPERFAMILY PROTEIN"/>
    <property type="match status" value="1"/>
</dbReference>
<keyword evidence="2" id="KW-0378">Hydrolase</keyword>
<reference evidence="2 3" key="1">
    <citation type="submission" date="2020-08" db="EMBL/GenBank/DDBJ databases">
        <title>Genomic Encyclopedia of Type Strains, Phase III (KMG-III): the genomes of soil and plant-associated and newly described type strains.</title>
        <authorList>
            <person name="Whitman W."/>
        </authorList>
    </citation>
    <scope>NUCLEOTIDE SEQUENCE [LARGE SCALE GENOMIC DNA]</scope>
    <source>
        <strain evidence="2 3">CECT 3313</strain>
    </source>
</reference>
<dbReference type="EMBL" id="JACHJK010000006">
    <property type="protein sequence ID" value="MBB5928300.1"/>
    <property type="molecule type" value="Genomic_DNA"/>
</dbReference>